<dbReference type="GO" id="GO:0010305">
    <property type="term" value="P:leaf vascular tissue pattern formation"/>
    <property type="evidence" value="ECO:0007669"/>
    <property type="project" value="TreeGrafter"/>
</dbReference>
<name>A0AAD7LC54_QUISA</name>
<gene>
    <name evidence="3" type="ORF">O6P43_021987</name>
</gene>
<evidence type="ECO:0000313" key="3">
    <source>
        <dbReference type="EMBL" id="KAJ7955389.1"/>
    </source>
</evidence>
<dbReference type="GO" id="GO:0009793">
    <property type="term" value="P:embryo development ending in seed dormancy"/>
    <property type="evidence" value="ECO:0007669"/>
    <property type="project" value="TreeGrafter"/>
</dbReference>
<feature type="region of interest" description="Disordered" evidence="1">
    <location>
        <begin position="2425"/>
        <end position="2448"/>
    </location>
</feature>
<proteinExistence type="predicted"/>
<dbReference type="Proteomes" id="UP001163823">
    <property type="component" value="Chromosome 9"/>
</dbReference>
<comment type="caution">
    <text evidence="3">The sequence shown here is derived from an EMBL/GenBank/DDBJ whole genome shotgun (WGS) entry which is preliminary data.</text>
</comment>
<dbReference type="SUPFAM" id="SSF55874">
    <property type="entry name" value="ATPase domain of HSP90 chaperone/DNA topoisomerase II/histidine kinase"/>
    <property type="match status" value="1"/>
</dbReference>
<evidence type="ECO:0000256" key="1">
    <source>
        <dbReference type="SAM" id="MobiDB-lite"/>
    </source>
</evidence>
<dbReference type="GO" id="GO:0005634">
    <property type="term" value="C:nucleus"/>
    <property type="evidence" value="ECO:0007669"/>
    <property type="project" value="TreeGrafter"/>
</dbReference>
<dbReference type="Gene3D" id="3.30.565.10">
    <property type="entry name" value="Histidine kinase-like ATPase, C-terminal domain"/>
    <property type="match status" value="1"/>
</dbReference>
<dbReference type="GO" id="GO:0048364">
    <property type="term" value="P:root development"/>
    <property type="evidence" value="ECO:0007669"/>
    <property type="project" value="TreeGrafter"/>
</dbReference>
<dbReference type="InterPro" id="IPR036890">
    <property type="entry name" value="HATPase_C_sf"/>
</dbReference>
<reference evidence="3" key="1">
    <citation type="journal article" date="2023" name="Science">
        <title>Elucidation of the pathway for biosynthesis of saponin adjuvants from the soapbark tree.</title>
        <authorList>
            <person name="Reed J."/>
            <person name="Orme A."/>
            <person name="El-Demerdash A."/>
            <person name="Owen C."/>
            <person name="Martin L.B.B."/>
            <person name="Misra R.C."/>
            <person name="Kikuchi S."/>
            <person name="Rejzek M."/>
            <person name="Martin A.C."/>
            <person name="Harkess A."/>
            <person name="Leebens-Mack J."/>
            <person name="Louveau T."/>
            <person name="Stephenson M.J."/>
            <person name="Osbourn A."/>
        </authorList>
    </citation>
    <scope>NUCLEOTIDE SEQUENCE</scope>
    <source>
        <strain evidence="3">S10</strain>
    </source>
</reference>
<accession>A0AAD7LC54</accession>
<keyword evidence="3" id="KW-0808">Transferase</keyword>
<organism evidence="3 4">
    <name type="scientific">Quillaja saponaria</name>
    <name type="common">Soap bark tree</name>
    <dbReference type="NCBI Taxonomy" id="32244"/>
    <lineage>
        <taxon>Eukaryota</taxon>
        <taxon>Viridiplantae</taxon>
        <taxon>Streptophyta</taxon>
        <taxon>Embryophyta</taxon>
        <taxon>Tracheophyta</taxon>
        <taxon>Spermatophyta</taxon>
        <taxon>Magnoliopsida</taxon>
        <taxon>eudicotyledons</taxon>
        <taxon>Gunneridae</taxon>
        <taxon>Pentapetalae</taxon>
        <taxon>rosids</taxon>
        <taxon>fabids</taxon>
        <taxon>Fabales</taxon>
        <taxon>Quillajaceae</taxon>
        <taxon>Quillaja</taxon>
    </lineage>
</organism>
<protein>
    <submittedName>
        <fullName evidence="3">Histidine kinase/DNA gyrase B</fullName>
    </submittedName>
</protein>
<evidence type="ECO:0000259" key="2">
    <source>
        <dbReference type="Pfam" id="PF13020"/>
    </source>
</evidence>
<keyword evidence="3" id="KW-0418">Kinase</keyword>
<dbReference type="Pfam" id="PF13020">
    <property type="entry name" value="NOV_C"/>
    <property type="match status" value="1"/>
</dbReference>
<dbReference type="InterPro" id="IPR024975">
    <property type="entry name" value="NOV_C"/>
</dbReference>
<sequence>MYGHSPRFRPPGGGRHQQLPVNPPQNSNAVFQNPTNVFFQNTAAFSNQNFHLQNPNIPLQNPAFLFQNPVFTPQQLPNSGFQPQNFMGLDKIEHAVVKARHDLLAAGESVSAWKVAQAALLMLQVDSWNSLGFRMQEVPSLHRLMMIEGKVTAFIHCFVGVRRITSLYDLEVAICKNEGVDHFDELGLGPLLKYPLVIHYFSVHSEVTEVFKITSEEIIHFLCEFIDICEQKQIKVEEFLDFIAKKRSVKCRETLGLRVQNLGMHISIIREAKNSEAAKLKKLCKTLNPESDKKFKKRPLLSSLKKQIDERFSAISQRVESFSSTEKVFSGKHIRFVSSSSDDEASDNCPYEENDNNDVDIGFQSNSLSSHFTKVSDQVSSCPYPSASEEMTRLGLRVEMLEHTSANGNPKNGANKKKRKRDDTCTTSSPSKLSKKDDLKLGAVPTESGDEAELVSNIKGGFSITNDALKMFVTTWKEACQEHNVAKVLERMVHFYIEKPRLNRVRRKIRWMFSSYPFNALLNVAVSSIKCGMWDSIYDTFQAISQNELTDTLPEQNSEYVNIDVGPSVKNTPATIEHNVEHIQSISAEDIIRKIETYFELDNEILSDSKSFAQSKILYIRKLCNCQYWVAEQFCVKNFSFLGHGDFIEFLEKNGSLLPRELYKFLVGDAPEKSLMEASMLSNQLVVLVSQALNNLWENKIITRQMISLLLMRQFPSIGFKITENGSLEDFLHILGKHRSGVISKCVLFSTALIGTDDVGNSLTYTDNKLSGTTADGSEKGHKSGTSETVTSKDAIEVLLRAPMLSDLSLWSHWDHRFSPLFGPLVPWLLNEVNTGELLCLVTKDGKVIRINHASTADSFLEAAVQASSFRTAVELSSLFSVDGGEKKVSLSLLRRHACRAFEVLLRNTLENMEVSNDENSLLSGALSRQKVLNKIPTDNLRSELSKNLCKMDKAVPILSRFFLDCLGYIPAELHGFATDVLLSGMKSVCKGAASAILRECNKIEQRVMLHDVGLSCGIMEWDDDYCVFKSCDGNDFFLKGDLCLGAAINEMSTGSKHSRGEMSLGWTRSLSDIDSKMLKKQHARLGRALHCLSQELYSQDSHFLLELVQNADDNNYPENVEPTLTFILQESGIIVLNNEEGFSAQNIRALCDVGNSTKKGSNVGYIGKKGIGFKSVFRFDISEGQIGFVLPTVVAPCNMNLIGSLTSAGSDRSDNNCWNTCIVLPFRSRVSEATTMNSIIAMFSDLHPSLLLFLHRLQCLKLRNMLNDTLIVMRKEVVGDGIIKVSHGKEKMTWFVASQKFSVDSIRFDVQTTEISMAFTLQESDNGYSPCLEQQPVFAFLPLRTYGLKFILQGDFVLPSSREEVDGDSPWNQWLLSKYPSLFVSAEKSFCALPCFKDSPGKAVSAFMSFVPLVGEVHSFFSVLPRLVISKLRMSNCLLVEGDSDEWVPPCKVVRGWNQQARTLLPDDLLHVHLGLRYLDKDILLSDPLARALGVEEYGPRILLRVMSSLCHRDNGIMSMGLGWLASCLNALYVTLFSSSGRSSLSCETEEDVIGKLQKIPFIPLSDGTCSSVDEGTIWLHSEALSTGAGNEHKLEAFPNLCAKLRIVSPSLLSTSTIDTQCIDASLLDNLIRMLHVVGVQRLSAHEIVNLHILPAISSDKTDRDKVLMTEYLCFVMMHLKSNCSNCFVEREHIISELRNNPSVLTNYGFKRPGEVPIHFCRNFGNPVDVNKLIDSVGMKWHEVDINYINHPVNKLLSSGLAKWREFFLEIGVTDFVQTTQADKRASDVIDTMLNNVMEDRDLITSELIAKDWESNELVQLVSLLSRSGKREKCKYLLEVLDTLWDTCYSDKTTGYLHCKSGGDGKPFRTTFLGSIRNVQWVVSSMDDELHYPKDLFYDCEAVRMILGASAQYAVPKVKSERLTPFKASIMQMSKLYAFIWNEMASSKKEVFKELNSGPFIFVPYSSVSRHEDVIPGLLLTSQEVYWHDSTGCMDQMNEIYTHCSRTDMAAPQMNKTLCNLYPGLRGFFIDQCRVHENPPLRSYLQILLQLSSVTLPLQAANKVFQVFIKWADGLKSGLLSPEDIIYLKEYNIDFLYFGELNEDEKEMFHTKVSVLMKKLGIPALSELVTHEAICHGLADNSSKALLVNWALPFAQRYLYGLHADRYVQLKQTGFDILNNLEVIVVEKLFYRNIIASCGCKSKKQVECNCLLQENILYTTQEPDSHALFMELSRLFLGGAPDLHLANFLYMITTMITSGSSEEHIESFILNNQKLSKLPDKEPIWCLPPVPPLLENDNVKQSGHVSSREQLSLKVKTGISSNWPPVGWKSAPDFNYARANGFKTQAAQTSNGSQMEKDDNSNDIVTLTDRAVPISMHAADWTIKDESAEASVALILPESNNLENQSCPDFLGTDFNLGTGFDRDSLSHPNGPNVDSTTFSRRPQLQTGTPNAAHAIITGRLGEHLAYEYFVGKFGKTAVTWVNEVKETGLPYDIVVGNENGEEYIEVKATRSQRKDWFMISLREWQFAVDRGESFCIAHVVLSSNNEAKVSIFKNPLKLCKLGQLQLVVMMPKQQKDSIIS</sequence>
<dbReference type="PANTHER" id="PTHR32387:SF0">
    <property type="entry name" value="PROTEIN NO VEIN"/>
    <property type="match status" value="1"/>
</dbReference>
<evidence type="ECO:0000313" key="4">
    <source>
        <dbReference type="Proteomes" id="UP001163823"/>
    </source>
</evidence>
<dbReference type="GO" id="GO:0016301">
    <property type="term" value="F:kinase activity"/>
    <property type="evidence" value="ECO:0007669"/>
    <property type="project" value="UniProtKB-KW"/>
</dbReference>
<dbReference type="NCBIfam" id="NF047352">
    <property type="entry name" value="P_loop_sacsin"/>
    <property type="match status" value="1"/>
</dbReference>
<keyword evidence="4" id="KW-1185">Reference proteome</keyword>
<dbReference type="KEGG" id="qsa:O6P43_021987"/>
<feature type="region of interest" description="Disordered" evidence="1">
    <location>
        <begin position="403"/>
        <end position="438"/>
    </location>
</feature>
<dbReference type="EMBL" id="JARAOO010000009">
    <property type="protein sequence ID" value="KAJ7955389.1"/>
    <property type="molecule type" value="Genomic_DNA"/>
</dbReference>
<feature type="region of interest" description="Disordered" evidence="1">
    <location>
        <begin position="1"/>
        <end position="27"/>
    </location>
</feature>
<dbReference type="InterPro" id="IPR052957">
    <property type="entry name" value="Auxin_embryo_med"/>
</dbReference>
<feature type="compositionally biased region" description="Polar residues" evidence="1">
    <location>
        <begin position="2428"/>
        <end position="2448"/>
    </location>
</feature>
<feature type="domain" description="Protein NO VEIN C-terminal" evidence="2">
    <location>
        <begin position="2463"/>
        <end position="2551"/>
    </location>
</feature>
<dbReference type="PANTHER" id="PTHR32387">
    <property type="entry name" value="WU:FJ29H11"/>
    <property type="match status" value="1"/>
</dbReference>